<reference evidence="2 3" key="1">
    <citation type="submission" date="2016-12" db="EMBL/GenBank/DDBJ databases">
        <title>Trade-off between light-utilization and light-protection in marine flavobacteria.</title>
        <authorList>
            <person name="Kumagai Y."/>
            <person name="Yoshizawa S."/>
            <person name="Kogure K."/>
            <person name="Iwasaki W."/>
        </authorList>
    </citation>
    <scope>NUCLEOTIDE SEQUENCE [LARGE SCALE GENOMIC DNA]</scope>
    <source>
        <strain evidence="2 3">KCTC 22729</strain>
    </source>
</reference>
<feature type="transmembrane region" description="Helical" evidence="1">
    <location>
        <begin position="71"/>
        <end position="92"/>
    </location>
</feature>
<feature type="transmembrane region" description="Helical" evidence="1">
    <location>
        <begin position="104"/>
        <end position="125"/>
    </location>
</feature>
<dbReference type="RefSeq" id="WP_105046603.1">
    <property type="nucleotide sequence ID" value="NZ_CP150662.1"/>
</dbReference>
<keyword evidence="1" id="KW-1133">Transmembrane helix</keyword>
<keyword evidence="3" id="KW-1185">Reference proteome</keyword>
<dbReference type="InterPro" id="IPR046166">
    <property type="entry name" value="DUF6168"/>
</dbReference>
<evidence type="ECO:0000313" key="2">
    <source>
        <dbReference type="EMBL" id="PQJ75462.1"/>
    </source>
</evidence>
<accession>A0A2S7WDX3</accession>
<dbReference type="Pfam" id="PF19665">
    <property type="entry name" value="DUF6168"/>
    <property type="match status" value="1"/>
</dbReference>
<evidence type="ECO:0000313" key="3">
    <source>
        <dbReference type="Proteomes" id="UP000237608"/>
    </source>
</evidence>
<keyword evidence="1" id="KW-0472">Membrane</keyword>
<sequence length="129" mass="15241">MIKQLFFQFLIFLALFLLGFHLHEFILEKLHLQTAFSLKKVYLFHLGFSLLICINFIIFSTVDKIFQQLGFIYLVAIFLKIVVFCIIFYNPIFNKENLDFASRISLFIPMIIFLLTEAFFVAKILNKKG</sequence>
<dbReference type="OrthoDB" id="1179143at2"/>
<proteinExistence type="predicted"/>
<evidence type="ECO:0000256" key="1">
    <source>
        <dbReference type="SAM" id="Phobius"/>
    </source>
</evidence>
<comment type="caution">
    <text evidence="2">The sequence shown here is derived from an EMBL/GenBank/DDBJ whole genome shotgun (WGS) entry which is preliminary data.</text>
</comment>
<dbReference type="AlphaFoldDB" id="A0A2S7WDX3"/>
<dbReference type="EMBL" id="MSCL01000001">
    <property type="protein sequence ID" value="PQJ75462.1"/>
    <property type="molecule type" value="Genomic_DNA"/>
</dbReference>
<gene>
    <name evidence="2" type="ORF">BTO13_09555</name>
</gene>
<organism evidence="2 3">
    <name type="scientific">Polaribacter gangjinensis</name>
    <dbReference type="NCBI Taxonomy" id="574710"/>
    <lineage>
        <taxon>Bacteria</taxon>
        <taxon>Pseudomonadati</taxon>
        <taxon>Bacteroidota</taxon>
        <taxon>Flavobacteriia</taxon>
        <taxon>Flavobacteriales</taxon>
        <taxon>Flavobacteriaceae</taxon>
    </lineage>
</organism>
<keyword evidence="1" id="KW-0812">Transmembrane</keyword>
<dbReference type="Proteomes" id="UP000237608">
    <property type="component" value="Unassembled WGS sequence"/>
</dbReference>
<name>A0A2S7WDX3_9FLAO</name>
<feature type="transmembrane region" description="Helical" evidence="1">
    <location>
        <begin position="41"/>
        <end position="59"/>
    </location>
</feature>
<protein>
    <submittedName>
        <fullName evidence="2">Uncharacterized protein</fullName>
    </submittedName>
</protein>